<gene>
    <name evidence="1" type="ORF">FE374_18160</name>
</gene>
<name>A0A5B8CDK6_9MICO</name>
<sequence>MPSFRDPGPQEFDAVIVRADTTGSSAFVEFPGDVPELFGVKGRVPVAATFDGVPYQGSLVTYGGPHLILVRSDVQARLGKGPGDTVRVALRLDTSERVVELAEDVRAALEADGVLATFRAMSFSHQREYTQWIEEAKRPATRAGRISKTVARVGEGRRLKG</sequence>
<evidence type="ECO:0000313" key="2">
    <source>
        <dbReference type="Proteomes" id="UP000314616"/>
    </source>
</evidence>
<dbReference type="Gene3D" id="2.40.30.100">
    <property type="entry name" value="AF2212/PG0164-like"/>
    <property type="match status" value="1"/>
</dbReference>
<dbReference type="EMBL" id="CP040915">
    <property type="protein sequence ID" value="QDC26276.1"/>
    <property type="molecule type" value="Genomic_DNA"/>
</dbReference>
<dbReference type="RefSeq" id="WP_139930859.1">
    <property type="nucleotide sequence ID" value="NZ_CP040915.1"/>
</dbReference>
<proteinExistence type="predicted"/>
<protein>
    <submittedName>
        <fullName evidence="1">DUF1905 domain-containing protein</fullName>
    </submittedName>
</protein>
<reference evidence="1 2" key="1">
    <citation type="submission" date="2019-05" db="EMBL/GenBank/DDBJ databases">
        <title>Georgenia *** sp. nov., and Georgenia *** sp. nov., isolated from the intestinal contents of plateau pika (Ochotona curzoniae) in the Qinghai-Tibet plateau of China.</title>
        <authorList>
            <person name="Tian Z."/>
        </authorList>
    </citation>
    <scope>NUCLEOTIDE SEQUENCE [LARGE SCALE GENOMIC DNA]</scope>
    <source>
        <strain evidence="1 2">Z443</strain>
    </source>
</reference>
<dbReference type="InterPro" id="IPR015018">
    <property type="entry name" value="DUF1905"/>
</dbReference>
<dbReference type="OrthoDB" id="2604865at2"/>
<evidence type="ECO:0000313" key="1">
    <source>
        <dbReference type="EMBL" id="QDC26276.1"/>
    </source>
</evidence>
<dbReference type="Proteomes" id="UP000314616">
    <property type="component" value="Chromosome"/>
</dbReference>
<dbReference type="KEGG" id="gyu:FE374_18160"/>
<dbReference type="SUPFAM" id="SSF141694">
    <property type="entry name" value="AF2212/PG0164-like"/>
    <property type="match status" value="1"/>
</dbReference>
<dbReference type="InterPro" id="IPR037079">
    <property type="entry name" value="AF2212/PG0164-like_sf"/>
</dbReference>
<organism evidence="1 2">
    <name type="scientific">Georgenia yuyongxinii</name>
    <dbReference type="NCBI Taxonomy" id="2589797"/>
    <lineage>
        <taxon>Bacteria</taxon>
        <taxon>Bacillati</taxon>
        <taxon>Actinomycetota</taxon>
        <taxon>Actinomycetes</taxon>
        <taxon>Micrococcales</taxon>
        <taxon>Bogoriellaceae</taxon>
        <taxon>Georgenia</taxon>
    </lineage>
</organism>
<dbReference type="Pfam" id="PF13376">
    <property type="entry name" value="OmdA"/>
    <property type="match status" value="1"/>
</dbReference>
<dbReference type="Pfam" id="PF08922">
    <property type="entry name" value="DUF1905"/>
    <property type="match status" value="1"/>
</dbReference>
<dbReference type="AlphaFoldDB" id="A0A5B8CDK6"/>
<accession>A0A5B8CDK6</accession>